<dbReference type="RefSeq" id="WP_143197343.1">
    <property type="nucleotide sequence ID" value="NZ_FSRA01000001.1"/>
</dbReference>
<accession>A0A1N6DTY7</accession>
<proteinExistence type="predicted"/>
<dbReference type="AlphaFoldDB" id="A0A1N6DTY7"/>
<dbReference type="OrthoDB" id="800074at2"/>
<dbReference type="Proteomes" id="UP000185003">
    <property type="component" value="Unassembled WGS sequence"/>
</dbReference>
<evidence type="ECO:0000313" key="1">
    <source>
        <dbReference type="EMBL" id="SIN74221.1"/>
    </source>
</evidence>
<gene>
    <name evidence="1" type="ORF">SAMN04488055_1076</name>
</gene>
<dbReference type="EMBL" id="FSRA01000001">
    <property type="protein sequence ID" value="SIN74221.1"/>
    <property type="molecule type" value="Genomic_DNA"/>
</dbReference>
<evidence type="ECO:0000313" key="2">
    <source>
        <dbReference type="Proteomes" id="UP000185003"/>
    </source>
</evidence>
<keyword evidence="2" id="KW-1185">Reference proteome</keyword>
<protein>
    <submittedName>
        <fullName evidence="1">Uncharacterized protein</fullName>
    </submittedName>
</protein>
<name>A0A1N6DTY7_9BACT</name>
<reference evidence="2" key="1">
    <citation type="submission" date="2016-11" db="EMBL/GenBank/DDBJ databases">
        <authorList>
            <person name="Varghese N."/>
            <person name="Submissions S."/>
        </authorList>
    </citation>
    <scope>NUCLEOTIDE SEQUENCE [LARGE SCALE GENOMIC DNA]</scope>
    <source>
        <strain evidence="2">DSM 24787</strain>
    </source>
</reference>
<dbReference type="STRING" id="536979.SAMN04488055_1076"/>
<organism evidence="1 2">
    <name type="scientific">Chitinophaga niabensis</name>
    <dbReference type="NCBI Taxonomy" id="536979"/>
    <lineage>
        <taxon>Bacteria</taxon>
        <taxon>Pseudomonadati</taxon>
        <taxon>Bacteroidota</taxon>
        <taxon>Chitinophagia</taxon>
        <taxon>Chitinophagales</taxon>
        <taxon>Chitinophagaceae</taxon>
        <taxon>Chitinophaga</taxon>
    </lineage>
</organism>
<sequence length="86" mass="8872">MKKLKLNLHHIESSQVLTREQLKKVLGGTVNVTTPGNCTISKACSDGKTVSCNGNGSACKSITCETGAPGVQCNDDDASCCAVDEG</sequence>